<evidence type="ECO:0000313" key="2">
    <source>
        <dbReference type="Proteomes" id="UP000291343"/>
    </source>
</evidence>
<comment type="caution">
    <text evidence="1">The sequence shown here is derived from an EMBL/GenBank/DDBJ whole genome shotgun (WGS) entry which is preliminary data.</text>
</comment>
<gene>
    <name evidence="1" type="ORF">LSTR_LSTR012331</name>
</gene>
<sequence length="113" mass="13274">MSELSYRSGHLNMHKHVQCWRREFCAWRVRAEGNFVLREGNLAARRGKFHACDVFGETLVGALKNRQSRFDGRRESMWLTYYGSRRMLNWIVLLCGLNRRPQDLIEVGSVVTD</sequence>
<proteinExistence type="predicted"/>
<evidence type="ECO:0000313" key="1">
    <source>
        <dbReference type="EMBL" id="RZF36652.1"/>
    </source>
</evidence>
<organism evidence="1 2">
    <name type="scientific">Laodelphax striatellus</name>
    <name type="common">Small brown planthopper</name>
    <name type="synonym">Delphax striatella</name>
    <dbReference type="NCBI Taxonomy" id="195883"/>
    <lineage>
        <taxon>Eukaryota</taxon>
        <taxon>Metazoa</taxon>
        <taxon>Ecdysozoa</taxon>
        <taxon>Arthropoda</taxon>
        <taxon>Hexapoda</taxon>
        <taxon>Insecta</taxon>
        <taxon>Pterygota</taxon>
        <taxon>Neoptera</taxon>
        <taxon>Paraneoptera</taxon>
        <taxon>Hemiptera</taxon>
        <taxon>Auchenorrhyncha</taxon>
        <taxon>Fulgoroidea</taxon>
        <taxon>Delphacidae</taxon>
        <taxon>Criomorphinae</taxon>
        <taxon>Laodelphax</taxon>
    </lineage>
</organism>
<dbReference type="EMBL" id="QKKF02026118">
    <property type="protein sequence ID" value="RZF36652.1"/>
    <property type="molecule type" value="Genomic_DNA"/>
</dbReference>
<protein>
    <submittedName>
        <fullName evidence="1">Uncharacterized protein</fullName>
    </submittedName>
</protein>
<keyword evidence="2" id="KW-1185">Reference proteome</keyword>
<dbReference type="InParanoid" id="A0A482WTQ0"/>
<dbReference type="AlphaFoldDB" id="A0A482WTQ0"/>
<name>A0A482WTQ0_LAOST</name>
<dbReference type="Proteomes" id="UP000291343">
    <property type="component" value="Unassembled WGS sequence"/>
</dbReference>
<accession>A0A482WTQ0</accession>
<reference evidence="1 2" key="1">
    <citation type="journal article" date="2017" name="Gigascience">
        <title>Genome sequence of the small brown planthopper, Laodelphax striatellus.</title>
        <authorList>
            <person name="Zhu J."/>
            <person name="Jiang F."/>
            <person name="Wang X."/>
            <person name="Yang P."/>
            <person name="Bao Y."/>
            <person name="Zhao W."/>
            <person name="Wang W."/>
            <person name="Lu H."/>
            <person name="Wang Q."/>
            <person name="Cui N."/>
            <person name="Li J."/>
            <person name="Chen X."/>
            <person name="Luo L."/>
            <person name="Yu J."/>
            <person name="Kang L."/>
            <person name="Cui F."/>
        </authorList>
    </citation>
    <scope>NUCLEOTIDE SEQUENCE [LARGE SCALE GENOMIC DNA]</scope>
    <source>
        <strain evidence="1">Lst14</strain>
    </source>
</reference>